<reference evidence="1" key="1">
    <citation type="journal article" date="2022" name="Int. J. Mol. Sci.">
        <title>Draft Genome of Tanacetum Coccineum: Genomic Comparison of Closely Related Tanacetum-Family Plants.</title>
        <authorList>
            <person name="Yamashiro T."/>
            <person name="Shiraishi A."/>
            <person name="Nakayama K."/>
            <person name="Satake H."/>
        </authorList>
    </citation>
    <scope>NUCLEOTIDE SEQUENCE</scope>
</reference>
<name>A0ABQ5A199_9ASTR</name>
<comment type="caution">
    <text evidence="1">The sequence shown here is derived from an EMBL/GenBank/DDBJ whole genome shotgun (WGS) entry which is preliminary data.</text>
</comment>
<gene>
    <name evidence="1" type="ORF">Tco_0803332</name>
</gene>
<evidence type="ECO:0000313" key="2">
    <source>
        <dbReference type="Proteomes" id="UP001151760"/>
    </source>
</evidence>
<protein>
    <submittedName>
        <fullName evidence="1">Uncharacterized protein</fullName>
    </submittedName>
</protein>
<keyword evidence="2" id="KW-1185">Reference proteome</keyword>
<reference evidence="1" key="2">
    <citation type="submission" date="2022-01" db="EMBL/GenBank/DDBJ databases">
        <authorList>
            <person name="Yamashiro T."/>
            <person name="Shiraishi A."/>
            <person name="Satake H."/>
            <person name="Nakayama K."/>
        </authorList>
    </citation>
    <scope>NUCLEOTIDE SEQUENCE</scope>
</reference>
<dbReference type="Proteomes" id="UP001151760">
    <property type="component" value="Unassembled WGS sequence"/>
</dbReference>
<organism evidence="1 2">
    <name type="scientific">Tanacetum coccineum</name>
    <dbReference type="NCBI Taxonomy" id="301880"/>
    <lineage>
        <taxon>Eukaryota</taxon>
        <taxon>Viridiplantae</taxon>
        <taxon>Streptophyta</taxon>
        <taxon>Embryophyta</taxon>
        <taxon>Tracheophyta</taxon>
        <taxon>Spermatophyta</taxon>
        <taxon>Magnoliopsida</taxon>
        <taxon>eudicotyledons</taxon>
        <taxon>Gunneridae</taxon>
        <taxon>Pentapetalae</taxon>
        <taxon>asterids</taxon>
        <taxon>campanulids</taxon>
        <taxon>Asterales</taxon>
        <taxon>Asteraceae</taxon>
        <taxon>Asteroideae</taxon>
        <taxon>Anthemideae</taxon>
        <taxon>Anthemidinae</taxon>
        <taxon>Tanacetum</taxon>
    </lineage>
</organism>
<sequence length="186" mass="18576">MCSSVGGSVSGGGGGGDVGVGIGGGVGDVVVGIGGGVGDVVVGIGGGVGDVVVGIGGGVGDGIIGGGDVDGWDWGVGLGVGRGDYVLDQEIDKPPVDGFPVKVGTTIVTIQRRCLQIKGVISIGYHNPKVWFALEVLEDPLTAIEMRVFGLLKTLYSTSKASILWQRQLVSMGVMAALTIPQDQIS</sequence>
<accession>A0ABQ5A199</accession>
<evidence type="ECO:0000313" key="1">
    <source>
        <dbReference type="EMBL" id="GJS96364.1"/>
    </source>
</evidence>
<proteinExistence type="predicted"/>
<dbReference type="EMBL" id="BQNB010011881">
    <property type="protein sequence ID" value="GJS96364.1"/>
    <property type="molecule type" value="Genomic_DNA"/>
</dbReference>